<dbReference type="STRING" id="1093900.A0A507BBI9"/>
<evidence type="ECO:0000256" key="1">
    <source>
        <dbReference type="ARBA" id="ARBA00001971"/>
    </source>
</evidence>
<evidence type="ECO:0008006" key="13">
    <source>
        <dbReference type="Google" id="ProtNLM"/>
    </source>
</evidence>
<dbReference type="InterPro" id="IPR002401">
    <property type="entry name" value="Cyt_P450_E_grp-I"/>
</dbReference>
<name>A0A507BBI9_9PEZI</name>
<dbReference type="PRINTS" id="PR00463">
    <property type="entry name" value="EP450I"/>
</dbReference>
<dbReference type="GO" id="GO:0004497">
    <property type="term" value="F:monooxygenase activity"/>
    <property type="evidence" value="ECO:0007669"/>
    <property type="project" value="UniProtKB-KW"/>
</dbReference>
<dbReference type="RefSeq" id="XP_030996460.1">
    <property type="nucleotide sequence ID" value="XM_031139633.1"/>
</dbReference>
<evidence type="ECO:0000256" key="7">
    <source>
        <dbReference type="ARBA" id="ARBA00023033"/>
    </source>
</evidence>
<keyword evidence="3 8" id="KW-0349">Heme</keyword>
<evidence type="ECO:0000256" key="4">
    <source>
        <dbReference type="ARBA" id="ARBA00022723"/>
    </source>
</evidence>
<feature type="binding site" description="axial binding residue" evidence="8">
    <location>
        <position position="440"/>
    </location>
    <ligand>
        <name>heme</name>
        <dbReference type="ChEBI" id="CHEBI:30413"/>
    </ligand>
    <ligandPart>
        <name>Fe</name>
        <dbReference type="ChEBI" id="CHEBI:18248"/>
    </ligandPart>
</feature>
<dbReference type="Proteomes" id="UP000319257">
    <property type="component" value="Unassembled WGS sequence"/>
</dbReference>
<evidence type="ECO:0000256" key="6">
    <source>
        <dbReference type="ARBA" id="ARBA00023004"/>
    </source>
</evidence>
<comment type="cofactor">
    <cofactor evidence="1 8">
        <name>heme</name>
        <dbReference type="ChEBI" id="CHEBI:30413"/>
    </cofactor>
</comment>
<keyword evidence="10" id="KW-0812">Transmembrane</keyword>
<dbReference type="GO" id="GO:0020037">
    <property type="term" value="F:heme binding"/>
    <property type="evidence" value="ECO:0007669"/>
    <property type="project" value="InterPro"/>
</dbReference>
<keyword evidence="7 9" id="KW-0503">Monooxygenase</keyword>
<evidence type="ECO:0000256" key="9">
    <source>
        <dbReference type="RuleBase" id="RU000461"/>
    </source>
</evidence>
<dbReference type="InterPro" id="IPR001128">
    <property type="entry name" value="Cyt_P450"/>
</dbReference>
<keyword evidence="10" id="KW-1133">Transmembrane helix</keyword>
<reference evidence="11 12" key="1">
    <citation type="submission" date="2019-06" db="EMBL/GenBank/DDBJ databases">
        <title>Draft genome sequence of the filamentous fungus Phialemoniopsis curvata isolated from diesel fuel.</title>
        <authorList>
            <person name="Varaljay V.A."/>
            <person name="Lyon W.J."/>
            <person name="Crouch A.L."/>
            <person name="Drake C.E."/>
            <person name="Hollomon J.M."/>
            <person name="Nadeau L.J."/>
            <person name="Nunn H.S."/>
            <person name="Stevenson B.S."/>
            <person name="Bojanowski C.L."/>
            <person name="Crookes-Goodson W.J."/>
        </authorList>
    </citation>
    <scope>NUCLEOTIDE SEQUENCE [LARGE SCALE GENOMIC DNA]</scope>
    <source>
        <strain evidence="11 12">D216</strain>
    </source>
</reference>
<dbReference type="InterPro" id="IPR050364">
    <property type="entry name" value="Cytochrome_P450_fung"/>
</dbReference>
<comment type="caution">
    <text evidence="11">The sequence shown here is derived from an EMBL/GenBank/DDBJ whole genome shotgun (WGS) entry which is preliminary data.</text>
</comment>
<dbReference type="EMBL" id="SKBQ01000026">
    <property type="protein sequence ID" value="TPX14749.1"/>
    <property type="molecule type" value="Genomic_DNA"/>
</dbReference>
<dbReference type="GeneID" id="41972591"/>
<dbReference type="Gene3D" id="1.10.630.10">
    <property type="entry name" value="Cytochrome P450"/>
    <property type="match status" value="1"/>
</dbReference>
<dbReference type="CDD" id="cd11065">
    <property type="entry name" value="CYP64-like"/>
    <property type="match status" value="1"/>
</dbReference>
<dbReference type="GO" id="GO:0016705">
    <property type="term" value="F:oxidoreductase activity, acting on paired donors, with incorporation or reduction of molecular oxygen"/>
    <property type="evidence" value="ECO:0007669"/>
    <property type="project" value="InterPro"/>
</dbReference>
<gene>
    <name evidence="11" type="ORF">E0L32_005144</name>
</gene>
<organism evidence="11 12">
    <name type="scientific">Thyridium curvatum</name>
    <dbReference type="NCBI Taxonomy" id="1093900"/>
    <lineage>
        <taxon>Eukaryota</taxon>
        <taxon>Fungi</taxon>
        <taxon>Dikarya</taxon>
        <taxon>Ascomycota</taxon>
        <taxon>Pezizomycotina</taxon>
        <taxon>Sordariomycetes</taxon>
        <taxon>Sordariomycetidae</taxon>
        <taxon>Thyridiales</taxon>
        <taxon>Thyridiaceae</taxon>
        <taxon>Thyridium</taxon>
    </lineage>
</organism>
<dbReference type="PANTHER" id="PTHR46300:SF7">
    <property type="entry name" value="P450, PUTATIVE (EUROFUNG)-RELATED"/>
    <property type="match status" value="1"/>
</dbReference>
<comment type="similarity">
    <text evidence="2 9">Belongs to the cytochrome P450 family.</text>
</comment>
<accession>A0A507BBI9</accession>
<dbReference type="PANTHER" id="PTHR46300">
    <property type="entry name" value="P450, PUTATIVE (EUROFUNG)-RELATED-RELATED"/>
    <property type="match status" value="1"/>
</dbReference>
<evidence type="ECO:0000256" key="5">
    <source>
        <dbReference type="ARBA" id="ARBA00023002"/>
    </source>
</evidence>
<feature type="transmembrane region" description="Helical" evidence="10">
    <location>
        <begin position="6"/>
        <end position="23"/>
    </location>
</feature>
<evidence type="ECO:0000256" key="2">
    <source>
        <dbReference type="ARBA" id="ARBA00010617"/>
    </source>
</evidence>
<dbReference type="PROSITE" id="PS00086">
    <property type="entry name" value="CYTOCHROME_P450"/>
    <property type="match status" value="1"/>
</dbReference>
<keyword evidence="5 9" id="KW-0560">Oxidoreductase</keyword>
<dbReference type="SUPFAM" id="SSF48264">
    <property type="entry name" value="Cytochrome P450"/>
    <property type="match status" value="1"/>
</dbReference>
<keyword evidence="10" id="KW-0472">Membrane</keyword>
<evidence type="ECO:0000313" key="11">
    <source>
        <dbReference type="EMBL" id="TPX14749.1"/>
    </source>
</evidence>
<dbReference type="InterPro" id="IPR036396">
    <property type="entry name" value="Cyt_P450_sf"/>
</dbReference>
<evidence type="ECO:0000256" key="3">
    <source>
        <dbReference type="ARBA" id="ARBA00022617"/>
    </source>
</evidence>
<dbReference type="InterPro" id="IPR017972">
    <property type="entry name" value="Cyt_P450_CS"/>
</dbReference>
<evidence type="ECO:0000313" key="12">
    <source>
        <dbReference type="Proteomes" id="UP000319257"/>
    </source>
</evidence>
<dbReference type="InParanoid" id="A0A507BBI9"/>
<evidence type="ECO:0000256" key="10">
    <source>
        <dbReference type="SAM" id="Phobius"/>
    </source>
</evidence>
<keyword evidence="12" id="KW-1185">Reference proteome</keyword>
<dbReference type="Pfam" id="PF00067">
    <property type="entry name" value="p450"/>
    <property type="match status" value="1"/>
</dbReference>
<keyword evidence="4 8" id="KW-0479">Metal-binding</keyword>
<sequence>MLATVPVFPIFLIFGGLLVTWLIKSWRKPKHNYPPGPRGLPLVGSLFDINNERPWITYGDWANKYAGDIVMYWVMGKPVVLLGKMKHAEGLLQKRMMNYSDRPQLVVAQEFVTQNGWYMGTARSEHDTHKKHRRIVAEHLRAKALKDWAHPVVAPELHLLLQRLARNPDQFINTFKCFTVNVMLNTTFSHGSISDLENPLITRINHATEHQFIAQIQGRFWVDYFPWLKHLPAWLPGMGWKRMGLQWREEVDTLYGELWNMTKQHGEQHPGKHPSLVQTLLSTQMHQLHEREGTTLASAMVDAGTETLTATTVVFMIIFMYFPHTLRKAQEVVDEAIGRDRLPAFEDLSRMPYITAMIREAFRWRTVAPIAIPHAVVRDDFYEGYYIPKGATVFALSHHIHNDGELYPNPREYRPERFLDEKGQLNALPHAGFGFGSRKCLGLHFAEQTLFLLISSFVWAFDIAAPVDKQGKPILPSLDPMDWGAFLASPPPFDFKAIITPRSQAAVEMINKAVVADAQ</sequence>
<dbReference type="OrthoDB" id="2789670at2759"/>
<keyword evidence="6 8" id="KW-0408">Iron</keyword>
<evidence type="ECO:0000256" key="8">
    <source>
        <dbReference type="PIRSR" id="PIRSR602401-1"/>
    </source>
</evidence>
<protein>
    <recommendedName>
        <fullName evidence="13">Cytochrome P450</fullName>
    </recommendedName>
</protein>
<dbReference type="AlphaFoldDB" id="A0A507BBI9"/>
<proteinExistence type="inferred from homology"/>
<dbReference type="GO" id="GO:0005506">
    <property type="term" value="F:iron ion binding"/>
    <property type="evidence" value="ECO:0007669"/>
    <property type="project" value="InterPro"/>
</dbReference>